<dbReference type="GO" id="GO:0030687">
    <property type="term" value="C:preribosome, large subunit precursor"/>
    <property type="evidence" value="ECO:0007669"/>
    <property type="project" value="TreeGrafter"/>
</dbReference>
<dbReference type="GO" id="GO:0016020">
    <property type="term" value="C:membrane"/>
    <property type="evidence" value="ECO:0007669"/>
    <property type="project" value="UniProtKB-SubCell"/>
</dbReference>
<evidence type="ECO:0000256" key="17">
    <source>
        <dbReference type="ARBA" id="ARBA00023186"/>
    </source>
</evidence>
<dbReference type="PIRSF" id="PIRSF010340">
    <property type="entry name" value="Midasin"/>
    <property type="match status" value="1"/>
</dbReference>
<feature type="transmembrane region" description="Helical" evidence="23">
    <location>
        <begin position="5524"/>
        <end position="5546"/>
    </location>
</feature>
<dbReference type="InterPro" id="IPR025662">
    <property type="entry name" value="Sigma_54_int_dom_ATP-bd_1"/>
</dbReference>
<name>A0A4T0M157_9BASI</name>
<dbReference type="EMBL" id="SPRH01000011">
    <property type="protein sequence ID" value="TIC02556.1"/>
    <property type="molecule type" value="Genomic_DNA"/>
</dbReference>
<dbReference type="GO" id="GO:0036376">
    <property type="term" value="P:sodium ion export across plasma membrane"/>
    <property type="evidence" value="ECO:0007669"/>
    <property type="project" value="UniProtKB-ARBA"/>
</dbReference>
<feature type="region of interest" description="Disordered" evidence="22">
    <location>
        <begin position="5765"/>
        <end position="5843"/>
    </location>
</feature>
<evidence type="ECO:0000256" key="8">
    <source>
        <dbReference type="ARBA" id="ARBA00022449"/>
    </source>
</evidence>
<protein>
    <recommendedName>
        <fullName evidence="6 20">Midasin</fullName>
    </recommendedName>
</protein>
<dbReference type="CDD" id="cd00009">
    <property type="entry name" value="AAA"/>
    <property type="match status" value="2"/>
</dbReference>
<dbReference type="EMBL" id="SPRX01000017">
    <property type="protein sequence ID" value="TIC66386.1"/>
    <property type="molecule type" value="Genomic_DNA"/>
</dbReference>
<keyword evidence="8" id="KW-0050">Antiport</keyword>
<dbReference type="InterPro" id="IPR027417">
    <property type="entry name" value="P-loop_NTPase"/>
</dbReference>
<evidence type="ECO:0000313" key="29">
    <source>
        <dbReference type="Proteomes" id="UP000307169"/>
    </source>
</evidence>
<dbReference type="EMBL" id="SPRO01000012">
    <property type="protein sequence ID" value="TIC31437.1"/>
    <property type="molecule type" value="Genomic_DNA"/>
</dbReference>
<dbReference type="PROSITE" id="PS50234">
    <property type="entry name" value="VWFA"/>
    <property type="match status" value="1"/>
</dbReference>
<feature type="compositionally biased region" description="Acidic residues" evidence="22">
    <location>
        <begin position="4207"/>
        <end position="4243"/>
    </location>
</feature>
<keyword evidence="16 23" id="KW-0472">Membrane</keyword>
<evidence type="ECO:0000313" key="25">
    <source>
        <dbReference type="EMBL" id="TIC02556.1"/>
    </source>
</evidence>
<evidence type="ECO:0000256" key="7">
    <source>
        <dbReference type="ARBA" id="ARBA00022448"/>
    </source>
</evidence>
<dbReference type="GO" id="GO:0015297">
    <property type="term" value="F:antiporter activity"/>
    <property type="evidence" value="ECO:0007669"/>
    <property type="project" value="UniProtKB-KW"/>
</dbReference>
<dbReference type="GO" id="GO:0016887">
    <property type="term" value="F:ATP hydrolysis activity"/>
    <property type="evidence" value="ECO:0007669"/>
    <property type="project" value="InterPro"/>
</dbReference>
<dbReference type="InterPro" id="IPR040848">
    <property type="entry name" value="AAA_lid_7"/>
</dbReference>
<feature type="coiled-coil region" evidence="21">
    <location>
        <begin position="3453"/>
        <end position="3480"/>
    </location>
</feature>
<dbReference type="FunFam" id="3.40.50.300:FF:001368">
    <property type="entry name" value="Midasin"/>
    <property type="match status" value="1"/>
</dbReference>
<dbReference type="GO" id="GO:0005730">
    <property type="term" value="C:nucleolus"/>
    <property type="evidence" value="ECO:0007669"/>
    <property type="project" value="UniProtKB-SubCell"/>
</dbReference>
<dbReference type="SUPFAM" id="SSF52540">
    <property type="entry name" value="P-loop containing nucleoside triphosphate hydrolases"/>
    <property type="match status" value="6"/>
</dbReference>
<feature type="compositionally biased region" description="Basic and acidic residues" evidence="22">
    <location>
        <begin position="4314"/>
        <end position="4325"/>
    </location>
</feature>
<keyword evidence="18" id="KW-0739">Sodium transport</keyword>
<feature type="compositionally biased region" description="Acidic residues" evidence="22">
    <location>
        <begin position="4256"/>
        <end position="4268"/>
    </location>
</feature>
<keyword evidence="19 20" id="KW-0539">Nucleus</keyword>
<evidence type="ECO:0000256" key="16">
    <source>
        <dbReference type="ARBA" id="ARBA00023136"/>
    </source>
</evidence>
<evidence type="ECO:0000259" key="24">
    <source>
        <dbReference type="PROSITE" id="PS50234"/>
    </source>
</evidence>
<evidence type="ECO:0000256" key="9">
    <source>
        <dbReference type="ARBA" id="ARBA00022553"/>
    </source>
</evidence>
<feature type="compositionally biased region" description="Basic and acidic residues" evidence="22">
    <location>
        <begin position="5832"/>
        <end position="5843"/>
    </location>
</feature>
<keyword evidence="12 20" id="KW-0067">ATP-binding</keyword>
<feature type="transmembrane region" description="Helical" evidence="23">
    <location>
        <begin position="5193"/>
        <end position="5211"/>
    </location>
</feature>
<feature type="domain" description="VWFA" evidence="24">
    <location>
        <begin position="4720"/>
        <end position="4858"/>
    </location>
</feature>
<dbReference type="InterPro" id="IPR041190">
    <property type="entry name" value="Midasin_AAA_lid_5"/>
</dbReference>
<dbReference type="PROSITE" id="PS00675">
    <property type="entry name" value="SIGMA54_INTERACT_1"/>
    <property type="match status" value="2"/>
</dbReference>
<dbReference type="Pfam" id="PF00999">
    <property type="entry name" value="Na_H_Exchanger"/>
    <property type="match status" value="1"/>
</dbReference>
<feature type="compositionally biased region" description="Basic and acidic residues" evidence="22">
    <location>
        <begin position="5651"/>
        <end position="5674"/>
    </location>
</feature>
<feature type="compositionally biased region" description="Basic and acidic residues" evidence="22">
    <location>
        <begin position="4086"/>
        <end position="4108"/>
    </location>
</feature>
<feature type="region of interest" description="Disordered" evidence="22">
    <location>
        <begin position="4044"/>
        <end position="4621"/>
    </location>
</feature>
<feature type="transmembrane region" description="Helical" evidence="23">
    <location>
        <begin position="5566"/>
        <end position="5588"/>
    </location>
</feature>
<evidence type="ECO:0000313" key="28">
    <source>
        <dbReference type="Proteomes" id="UP000305647"/>
    </source>
</evidence>
<feature type="compositionally biased region" description="Acidic residues" evidence="22">
    <location>
        <begin position="4278"/>
        <end position="4313"/>
    </location>
</feature>
<dbReference type="GO" id="GO:0000055">
    <property type="term" value="P:ribosomal large subunit export from nucleus"/>
    <property type="evidence" value="ECO:0007669"/>
    <property type="project" value="TreeGrafter"/>
</dbReference>
<comment type="function">
    <text evidence="20">Nuclear chaperone required for maturation and nuclear export of pre-60S ribosome subunits.</text>
</comment>
<feature type="transmembrane region" description="Helical" evidence="23">
    <location>
        <begin position="5292"/>
        <end position="5314"/>
    </location>
</feature>
<feature type="compositionally biased region" description="Polar residues" evidence="22">
    <location>
        <begin position="4406"/>
        <end position="4454"/>
    </location>
</feature>
<feature type="compositionally biased region" description="Acidic residues" evidence="22">
    <location>
        <begin position="4609"/>
        <end position="4621"/>
    </location>
</feature>
<evidence type="ECO:0000256" key="4">
    <source>
        <dbReference type="ARBA" id="ARBA00005248"/>
    </source>
</evidence>
<evidence type="ECO:0000313" key="26">
    <source>
        <dbReference type="EMBL" id="TIC31437.1"/>
    </source>
</evidence>
<dbReference type="GO" id="GO:0000027">
    <property type="term" value="P:ribosomal large subunit assembly"/>
    <property type="evidence" value="ECO:0007669"/>
    <property type="project" value="InterPro"/>
</dbReference>
<evidence type="ECO:0000256" key="10">
    <source>
        <dbReference type="ARBA" id="ARBA00022692"/>
    </source>
</evidence>
<dbReference type="GO" id="GO:1902600">
    <property type="term" value="P:proton transmembrane transport"/>
    <property type="evidence" value="ECO:0007669"/>
    <property type="project" value="InterPro"/>
</dbReference>
<keyword evidence="11 20" id="KW-0547">Nucleotide-binding</keyword>
<keyword evidence="21" id="KW-0175">Coiled coil</keyword>
<keyword evidence="9" id="KW-0597">Phosphoprotein</keyword>
<keyword evidence="14" id="KW-0915">Sodium</keyword>
<dbReference type="InterPro" id="IPR006153">
    <property type="entry name" value="Cation/H_exchanger_TM"/>
</dbReference>
<dbReference type="Proteomes" id="UP000310708">
    <property type="component" value="Unassembled WGS sequence"/>
</dbReference>
<evidence type="ECO:0000313" key="27">
    <source>
        <dbReference type="EMBL" id="TIC66386.1"/>
    </source>
</evidence>
<dbReference type="InterPro" id="IPR009772">
    <property type="entry name" value="CDC123"/>
</dbReference>
<reference evidence="28 29" key="1">
    <citation type="submission" date="2019-03" db="EMBL/GenBank/DDBJ databases">
        <title>Sequencing 25 genomes of Wallemia mellicola.</title>
        <authorList>
            <person name="Gostincar C."/>
        </authorList>
    </citation>
    <scope>NUCLEOTIDE SEQUENCE [LARGE SCALE GENOMIC DNA]</scope>
    <source>
        <strain evidence="25 29">EXF-1262</strain>
        <strain evidence="27 30">EXF-757</strain>
        <strain evidence="26 28">EXF-8738</strain>
    </source>
</reference>
<dbReference type="Proteomes" id="UP000307169">
    <property type="component" value="Unassembled WGS sequence"/>
</dbReference>
<feature type="transmembrane region" description="Helical" evidence="23">
    <location>
        <begin position="5365"/>
        <end position="5386"/>
    </location>
</feature>
<organism evidence="25 29">
    <name type="scientific">Wallemia mellicola</name>
    <dbReference type="NCBI Taxonomy" id="1708541"/>
    <lineage>
        <taxon>Eukaryota</taxon>
        <taxon>Fungi</taxon>
        <taxon>Dikarya</taxon>
        <taxon>Basidiomycota</taxon>
        <taxon>Wallemiomycotina</taxon>
        <taxon>Wallemiomycetes</taxon>
        <taxon>Wallemiales</taxon>
        <taxon>Wallemiaceae</taxon>
        <taxon>Wallemia</taxon>
    </lineage>
</organism>
<evidence type="ECO:0000256" key="21">
    <source>
        <dbReference type="SAM" id="Coils"/>
    </source>
</evidence>
<dbReference type="FunFam" id="3.40.50.300:FF:000142">
    <property type="entry name" value="Midasin"/>
    <property type="match status" value="1"/>
</dbReference>
<feature type="compositionally biased region" description="Basic and acidic residues" evidence="22">
    <location>
        <begin position="4170"/>
        <end position="4185"/>
    </location>
</feature>
<dbReference type="Pfam" id="PF07065">
    <property type="entry name" value="D123"/>
    <property type="match status" value="1"/>
</dbReference>
<evidence type="ECO:0000256" key="12">
    <source>
        <dbReference type="ARBA" id="ARBA00022840"/>
    </source>
</evidence>
<keyword evidence="15" id="KW-0406">Ion transport</keyword>
<comment type="similarity">
    <text evidence="5 20">Belongs to the midasin family.</text>
</comment>
<dbReference type="InterPro" id="IPR038770">
    <property type="entry name" value="Na+/solute_symporter_sf"/>
</dbReference>
<dbReference type="GO" id="GO:0005524">
    <property type="term" value="F:ATP binding"/>
    <property type="evidence" value="ECO:0007669"/>
    <property type="project" value="UniProtKB-KW"/>
</dbReference>
<dbReference type="PANTHER" id="PTHR48103:SF2">
    <property type="entry name" value="MIDASIN"/>
    <property type="match status" value="1"/>
</dbReference>
<feature type="compositionally biased region" description="Basic and acidic residues" evidence="22">
    <location>
        <begin position="4044"/>
        <end position="4062"/>
    </location>
</feature>
<dbReference type="Pfam" id="PF17867">
    <property type="entry name" value="AAA_lid_7"/>
    <property type="match status" value="3"/>
</dbReference>
<dbReference type="PANTHER" id="PTHR48103">
    <property type="entry name" value="MIDASIN-RELATED"/>
    <property type="match status" value="1"/>
</dbReference>
<dbReference type="Proteomes" id="UP000305647">
    <property type="component" value="Unassembled WGS sequence"/>
</dbReference>
<dbReference type="Pfam" id="PF07728">
    <property type="entry name" value="AAA_5"/>
    <property type="match status" value="7"/>
</dbReference>
<evidence type="ECO:0000256" key="18">
    <source>
        <dbReference type="ARBA" id="ARBA00023201"/>
    </source>
</evidence>
<proteinExistence type="inferred from homology"/>
<sequence>MSASGQEILLNIAQWLDQDISIDRISDLSLVLPVHSELTHLTQIYLESCESPINFDKLQPTPELQKILLAIWRFTQCDPGLVKHWQLLPLIHVISTHEDQAVRLLSTWIITSIYDLSIKSRNVLLGKFVDFSKVIPLRDGSSLREDGQLGDNVVDARNLLLIEEARISNYKQSLKCTSDISIDTTNNLSLLASNVLISRQSKHAPQSNYIPTPALESSLIDFSIAYSTRLPTILSSPPSSGKSTIINHLSSVVHPPTTTHPHILTIHAADPSLDPKALLGSYVSTPQGTFAYVEGALVKAVRSGMWVVIRDIDRASQDLMSIISKLAQSLGPTKKLAARAVLSIPGRNSVTAHPDFRLMATKSTTLQSSFLGYSHWFEVNIPEPSIEDVTTIVAGTFPKLSDVASNFVGVWQTAKEAAKIMRTDIKSGAERPLVLRDLFRWVRRIEKLFEEVNIHPKTIDDLTRNPIVQEEILIEAIDVFYAHKPAQPAIAVLETLGDQLHVNSERIKWIANSRSADYKQSESTSNITIGRTQLKAASAMSLANKSKSTFALTKPSLNLMEKIAVGVSHSEPLLLVGETGTGKTTMVSYLAKHLNRKLVSLNLSHQTEASDLLGSFRPLDPRAAAVDVWSTYEELFNATFDTTKNKAFTSAIRKSYVNGKWEKLSRGWQEATKMARIKLSKGLAKEESSTESPRKKRKTNDHSDIKVLSQSWDGFENKVNDFIVQHVNNLGGKARFVFSFVEGPLVTALRRGDWILLDEVNLASPETLECLSSLVASPNSSIVLTERGDLEAIPRHPDFRIFACMNPATDVGKRNLPQNLREKFTEIYSPAPDNDKDALVSIVDKYIGQLSAGDKGVVMDVAELYHTTKMLAEAHEIADGANQRPHYSMRTLARALSFAATVTPIYGLRRSLWEGWIMAFTMPLSEKSANVVKALAEKHIVNRAKNPRTVLNSAPPKPTSDDYLGLGSFWLERGPLPLEVDEGYILTPSVQAKLIDLARVVLTRRFPVLIQGPTSAGKTSAVEYLAKRTGHSFVRINNHEHTDLQEYLGTYVSDPDTGKFEFQEGVLVRALRNGDWIVLDELNLAPTDVLEALNRLLDDNRELVIPETGEVVKPHPHFMLFATQNPPGLYAGRKVLSRAFRNRFLEVHFDDVPQDELETILCQRCKIAPSYANKIVAVFRELQRRRQAERVFETKQSFATLRDLFRWAKRDVIGYQQLAENGYMLLAERARRPDDKVVVKEVVQDVMKVTIDTENLYNLSESDMTEKLGCVLKEDAGMVWTKAAKRLFILVAMALKYDEPVLLVGDTGTGKTSVCQVLAAALNQRLRDISCHENIETADILGGQRPIRNRAALQSQIITDARELLGEGAGEDVDEISNALNEARRDQDASQDKVDKIVDLQSKIKHATALFEWHDGPLVEAMRNGDPLLMDEISLADDAVLERLNSVLEPSRSLVLAERGGKDIEQLQVTASTGFQIIATMNPGGDFGKKELSPALRNRFTEIWVPAIDDHDDLEMIIKRSWNNSSLDELAPKMLEFVAWFTHHNFGGGGISTTSIGLRDLIAWAKFLDYVTKWLDPQQAFVHGAALSIFDGLHFHAQEKCLEKAISSIGASSDVISLQSSVSDTSESFSIGPFSVTKGNFETSNKGFSFMAPTTRLNGMKVLRALQVPKPILLEGSPGVGKTSLIAALADSTSRHLVRINLSDQTDLMDLFGSDLPVEGGKPGEFAWRDAAFLSAMQEGHWVLLDEMNLASQSVLEGLNAVLDHRGSVFLPELGRHFNKHPSFRVFAAQNPLQQGGGRKGLPQSFLNRFSKVYVQELTAEDLLIICQQLYPSYPKDILAKMIEFNSRLEVEIVHKRAFGRDGAPWEFNLRDILRWLQLLHIPSSVEKSERKPSDYLYSIYLSRLRTDYDRQSAANLFKSIFNEPFSLSRPPYLISDSEVQIGNAHIARGDKYTTAVSPTITLQSHLHALQTLTRTFDMGWLAIVVGQAATGKTSLARHFAALSGRKLHEFDMNAGVDTMELLGSFEQADATRIIQNVLNILLEDLDQHLNINVNEQQFMIIDTNRNIVKAAQIEFAKNGNKAIEVINESVAKVFQSQVGLSSQTFELVNKLLKDYNDQSSQSEAGRFEWVDGVLLRAMKNGDWLLIDDANLCSPSVLDRLNSLFETNGSLVLSERGMVNNQIQTIKPHPDFRMIMTLDPRHGELSRAMRNRGIEIFLSPPTTLDKESIRSMARIGSSPDLSLMENAVNAQKVSRGLVAQEKQVYFKPWVNISAVDPDVEAISKSAHALSCGLDKVSIDAGLLQLVRTLSLHRLKSSTVALQLLKNEKPDRLVEVIDKVVQSSFAQSRGVNSSMPINTLAFDYGLSDDEALYIGYVVDMCTRMVIASVDWEWRKKFASRVNPKTLTILDRAALIQAKKNVPSNTPENVNELGLVLQRQKQLGNIIESFSTTRVDLNTLKSFERLVDLHMELEKTADDIHFDYSAMQVVLEMIRETLTQVDAPDQIEAIDALATTVEMKSGQGLNEIWSSLLPDIRDGRVDELIKGLKSYSKNLKPEMRDSFVDIFASLGLSDIAENVYALADDLLKELSSISGKPKALDDTRKDAVNAAFDVALETTMIDSPHMFQVTTTALLKRLSQDLHVDPLSIIGLKQAVWVMQVKPGKVSSPIYLNMLISWMARTWSLQDGHFSGPADLLRPLTLRAIAERCSRNKKRSVKDIGTIHQNLHKDAKALALNSASYDKPRQLVLKNVLVTVIVLMFNAFAGHIDSNEDVKEEVLNVESTEDVDVNKLRRLASKCQHKEFRDIAEHLLCPALEVEVTDSRSISKAWINVSIACLNLYIPNFALDPSVPAQSKRSFGQRREERLIAELEAAKEYERITSGNESNALIKFIEDRLASVRSESTYSTGVTVHRSTDLSLLTALYQELHHFANQAYASDRFITLVDKIESSLDDQVLFQEQTIQSNIEGFLRRLDGVYAFYEDLIHPIRLFLHVLRVGLRTLTHTCRVQDPRLLGDAVPINSVVKDVARFSLVASLEHLQSNDLPEESMPNSDNTSPPTKLLLLDLSALAFEEKLGLSQDKDVQRYDRACAALYERWSADRQREQLAAEEATSLYRPHNLDEEILDDAEAEEAEFKALFPEFDDVLNVDTAAAKAAGITTSDAQTLVTKEDILAVYQLHLAICGGISDDSFAERRNNLIKDSVVSTFATLSNELDHQTYGIQVGLLADQIRQFESAGDIASFNFYHDADIAQNRLARDVVERLSQRLLQIFEDWPEQLILQHLNERCEAILRMDYRCPLAGMLSALEMLLMQTEDWESNASREVSLRDNRDEIVGLIVSWRRMELATWATLLERQELMFKNDLSVWWFRFYETIVHGLEAASASEDSEQQVTKHLSTVVELLDKFLYSSWSGHYSPKLALVKSFAELLDRLSSLRSYDAFKRASKLLGGIYSYYSQFEQRINENMQSKRDDLERKIQDWIKMASWKDVNVFALRSSAQKTHRQLHKSIRTFRDILNQPVESFLSQDSENRAPIMLSSRPITLLSSNTLEELDDGSQRPIAPDQNHLRSLPALYEKLQQKLSVVGGENDTEALDDLSTTIIEKTQEFRKATPMHITEENKSTVKSLTAQKHRAWGDLLKELKRLGLSPNLRADLASLLRDSSRLFQLPNLTGSISEGAALSDTLRDLIPKADNYNYRVLALLPRLRVSLAMHAEDISTRDLTRALNFVESAMAIAVKNTQLFSRTLQSYNTVTSLTERLMDFDSSNELADSQYSCAQVVSLKNFFISAQNVFNDALKSIQEYLQISKAASHTSSEPIYETVTSLQGFVSSTNDVAMKLSGLQAMLHGYSLFTKDNVALIERSFHELSKYPQVIKELIIKTPSLSHVLKPTLEWLDEKSDVLRVQEASNRNANIKNVWLQSDALINSVLIVAQSVKEPQGLANEDLDLTENAFGIAETSLKQLVKIARVESITGEINKLFDLLSRSPSQHINSSSVALKRSVPFIRQYIKWLSNELDRMMSWHKASLKFAHILASTFLSVAEKGFCKPDEKDNGESDEQGDGKLEEGTGLGEGEGAENISNQIQNEEQVEGLKDEGGEGDEKNDDEKEKTEAEDQAIEMNEDFDGDLDDASDRDGEEGEERDEENMDEQMGDADPLDPGAVDEKMWNDENDQESGDKDDHVDNDAKGQGESETVANEDTKQSNKEDKPEQGEEAGEEEAEQQNEMGDEKEEMPEAQDEGPGEDDEGAGPDKGDHLNNELPEPDMLDLPEGMDLDNQQKEQEAGEDEDDEGFEDGEMGENDDMDNAGEEEKGESEEGGDEPRLEEAQRDEGEGDEKENEEAMGDNEESEKPDAERNEEKEADDEGEDEKEQATDTTGDQPQAQQQDALAAPQQADNGGGMDEGSQDDSGAAQGTSGQQAEANTNDASMQQTQDQAQESQPTEFDPASQAQGQMATNENTEASRDQPQDQQADPNPLRSLGDAMQEFRRRFDEIAEAQERPSEGEEKGQEEQIKDDQPLEYVKEGDEDANDTQALGAAPEEHVEKLNDLQIADEEKEAERDAEMDFDDDEQVKNEAGSSNQMKQIDTDAKAPEADEGQPDAMNVDEKTEERIKEEQDEDMLASDSEEKEEIDQAAELKLMEWTTSGEKRDSKDVWKIYESMTRDLSFGLCEQLRLILEPTLATRLKGDYRTGKRLNMKKIIPYIASEFTKDKIWLRRTRPSKREYQVLLALDDSKSMSDVHTIHLAFQSLALISKALTTLEVGSIAISKFGKSMDILHSFEDGIFTDDEGAKVLDSFTFAQTETNVHSLVDTSLNMLGDAREGQRDEELHQLMFVLSDGICSNHEKMARLLRRAQEDKVLIVFVVLDSLKQESNSILNMTQASYKMADGRPQLSVESKWHNKYKKLSTKAKVVPLPKDFIMYLNEDGIVMPIECNPNDSGDDSDEEAVQPPSFPQLSLAIRAAIEKYGVIIPKLNWSTPIDARWIHPTNTINCTTLEEVYLLLKSSDFVAGELAGQAFEGCVDSPPETIEWELALKQHIEISRNQEFRVFVRDNKIAGICQRDLNFYEFLQEEETQENIRNLIKTFWDENVKETFPNDNYVMDVYINQHDRVIIVDFNVYALRTDSLLFSYEELQQAFQSNELLFKVIDTPSDPLAQTGSYYASSAVPKDLIDASQGAYVAVFMMFSLFIKERLYIGEAVTSTVFGIIIGPYVGNGLDFRTWGSNDGQADEEITNEIILEVTRIVLALGVFAIGVELPKQYMRKHWKSIFMLIIPIMSFGWVISAAFIYALIPDLTYVSSLTIAATLTPTDPILAAAVIGGKFAQKHVPSHARHLLFAESGCNDGAAFPFLYIGIFLLLSPSDVPYAVEEWFLVTWLYEVALGIFLGALIGYCARKLMKFCEGRNLIDRQSFVAQYVSLTLLTIGIGLILGSDDLLAAFSCGTAFAWDGFFNKATEESHFSSILDLLFNCACFIFIGALAPFDAFNDPSLGGITNWRLVILGLCILLCRRLPIMLALYKWIPDVKTFREACFAGWFGPMGVGAVFIATLAATELPFPEGEPQNQAELVAVTIQPIVWFMVLVSTFIHGLSIPFFSLGRRVNTIRQTTSFGNTLSRASLTEGNDWLHRMRQVVPGQDIVINRDDEAEKGSLTQSSSTQRKESELEGKAAEAQKVLDETSDDPRVQSWIEGNDLVIERPRSDNEDDTEATVFQNVVSDDMREQGRHSIVASVALEIEKEIKDKLLIPISEQAHKSQDIQEGNRKYYAVNHKPGTRESITSKLFQHKKTPPAKPEQSYRPPSSKDSFNDSIDKQTGQSIASPESNSNNAGIRFIDEEDPNRDEPHIHPADKE</sequence>
<dbReference type="FunFam" id="1.20.1530.20:FF:000015">
    <property type="entry name" value="Na(+)/H(+) antiporter 2"/>
    <property type="match status" value="1"/>
</dbReference>
<feature type="region of interest" description="Disordered" evidence="22">
    <location>
        <begin position="680"/>
        <end position="703"/>
    </location>
</feature>
<evidence type="ECO:0000313" key="30">
    <source>
        <dbReference type="Proteomes" id="UP000310708"/>
    </source>
</evidence>
<feature type="transmembrane region" description="Helical" evidence="23">
    <location>
        <begin position="5429"/>
        <end position="5445"/>
    </location>
</feature>
<dbReference type="InterPro" id="IPR011704">
    <property type="entry name" value="ATPase_dyneun-rel_AAA"/>
</dbReference>
<accession>A0A4T0M157</accession>
<evidence type="ECO:0000256" key="19">
    <source>
        <dbReference type="ARBA" id="ARBA00023242"/>
    </source>
</evidence>
<comment type="caution">
    <text evidence="25">The sequence shown here is derived from an EMBL/GenBank/DDBJ whole genome shotgun (WGS) entry which is preliminary data.</text>
</comment>
<dbReference type="Gene3D" id="3.40.50.300">
    <property type="entry name" value="P-loop containing nucleotide triphosphate hydrolases"/>
    <property type="match status" value="6"/>
</dbReference>
<feature type="compositionally biased region" description="Basic and acidic residues" evidence="22">
    <location>
        <begin position="4343"/>
        <end position="4353"/>
    </location>
</feature>
<feature type="compositionally biased region" description="Acidic residues" evidence="22">
    <location>
        <begin position="4109"/>
        <end position="4151"/>
    </location>
</feature>
<feature type="compositionally biased region" description="Acidic residues" evidence="22">
    <location>
        <begin position="4326"/>
        <end position="4342"/>
    </location>
</feature>
<evidence type="ECO:0000256" key="14">
    <source>
        <dbReference type="ARBA" id="ARBA00023053"/>
    </source>
</evidence>
<keyword evidence="10 23" id="KW-0812">Transmembrane</keyword>
<evidence type="ECO:0000256" key="6">
    <source>
        <dbReference type="ARBA" id="ARBA00017143"/>
    </source>
</evidence>
<dbReference type="GO" id="GO:0005654">
    <property type="term" value="C:nucleoplasm"/>
    <property type="evidence" value="ECO:0007669"/>
    <property type="project" value="UniProtKB-SubCell"/>
</dbReference>
<dbReference type="InterPro" id="IPR036465">
    <property type="entry name" value="vWFA_dom_sf"/>
</dbReference>
<dbReference type="InterPro" id="IPR048617">
    <property type="entry name" value="MDN1_AAA_lid_4"/>
</dbReference>
<feature type="transmembrane region" description="Helical" evidence="23">
    <location>
        <begin position="5488"/>
        <end position="5512"/>
    </location>
</feature>
<evidence type="ECO:0000256" key="13">
    <source>
        <dbReference type="ARBA" id="ARBA00022989"/>
    </source>
</evidence>
<feature type="compositionally biased region" description="Basic and acidic residues" evidence="22">
    <location>
        <begin position="4193"/>
        <end position="4206"/>
    </location>
</feature>
<feature type="compositionally biased region" description="Basic and acidic residues" evidence="22">
    <location>
        <begin position="4598"/>
        <end position="4608"/>
    </location>
</feature>
<evidence type="ECO:0000256" key="2">
    <source>
        <dbReference type="ARBA" id="ARBA00004604"/>
    </source>
</evidence>
<dbReference type="Pfam" id="PF17865">
    <property type="entry name" value="AAA_lid_5"/>
    <property type="match status" value="1"/>
</dbReference>
<feature type="compositionally biased region" description="Basic and acidic residues" evidence="22">
    <location>
        <begin position="4479"/>
        <end position="4518"/>
    </location>
</feature>
<feature type="transmembrane region" description="Helical" evidence="23">
    <location>
        <begin position="5457"/>
        <end position="5476"/>
    </location>
</feature>
<keyword evidence="17 20" id="KW-0143">Chaperone</keyword>
<comment type="similarity">
    <text evidence="4">Belongs to the fungal Na(+)/H(+) exchanger family.</text>
</comment>
<feature type="transmembrane region" description="Helical" evidence="23">
    <location>
        <begin position="5335"/>
        <end position="5353"/>
    </location>
</feature>
<feature type="compositionally biased region" description="Low complexity" evidence="22">
    <location>
        <begin position="4368"/>
        <end position="4390"/>
    </location>
</feature>
<feature type="transmembrane region" description="Helical" evidence="23">
    <location>
        <begin position="5263"/>
        <end position="5286"/>
    </location>
</feature>
<dbReference type="Gene3D" id="1.20.1530.20">
    <property type="match status" value="1"/>
</dbReference>
<dbReference type="Pfam" id="PF21108">
    <property type="entry name" value="MDN1_4th"/>
    <property type="match status" value="1"/>
</dbReference>
<evidence type="ECO:0000256" key="22">
    <source>
        <dbReference type="SAM" id="MobiDB-lite"/>
    </source>
</evidence>
<evidence type="ECO:0000256" key="15">
    <source>
        <dbReference type="ARBA" id="ARBA00023065"/>
    </source>
</evidence>
<dbReference type="FunFam" id="3.40.50.300:FF:000712">
    <property type="entry name" value="Midasin"/>
    <property type="match status" value="1"/>
</dbReference>
<evidence type="ECO:0000256" key="23">
    <source>
        <dbReference type="SAM" id="Phobius"/>
    </source>
</evidence>
<dbReference type="SUPFAM" id="SSF53300">
    <property type="entry name" value="vWA-like"/>
    <property type="match status" value="1"/>
</dbReference>
<evidence type="ECO:0000256" key="3">
    <source>
        <dbReference type="ARBA" id="ARBA00004642"/>
    </source>
</evidence>
<dbReference type="InterPro" id="IPR012099">
    <property type="entry name" value="Midasin"/>
</dbReference>
<evidence type="ECO:0000256" key="20">
    <source>
        <dbReference type="PIRNR" id="PIRNR010340"/>
    </source>
</evidence>
<feature type="transmembrane region" description="Helical" evidence="23">
    <location>
        <begin position="5406"/>
        <end position="5423"/>
    </location>
</feature>
<feature type="region of interest" description="Disordered" evidence="22">
    <location>
        <begin position="5634"/>
        <end position="5674"/>
    </location>
</feature>
<feature type="compositionally biased region" description="Acidic residues" evidence="22">
    <location>
        <begin position="4354"/>
        <end position="4364"/>
    </location>
</feature>
<dbReference type="SMART" id="SM00382">
    <property type="entry name" value="AAA"/>
    <property type="match status" value="6"/>
</dbReference>
<evidence type="ECO:0000256" key="5">
    <source>
        <dbReference type="ARBA" id="ARBA00007188"/>
    </source>
</evidence>
<evidence type="ECO:0000256" key="1">
    <source>
        <dbReference type="ARBA" id="ARBA00004141"/>
    </source>
</evidence>
<dbReference type="InterPro" id="IPR002035">
    <property type="entry name" value="VWF_A"/>
</dbReference>
<keyword evidence="13 23" id="KW-1133">Transmembrane helix</keyword>
<evidence type="ECO:0000256" key="11">
    <source>
        <dbReference type="ARBA" id="ARBA00022741"/>
    </source>
</evidence>
<dbReference type="InterPro" id="IPR003593">
    <property type="entry name" value="AAA+_ATPase"/>
</dbReference>
<comment type="subcellular location">
    <subcellularLocation>
        <location evidence="1">Membrane</location>
        <topology evidence="1">Multi-pass membrane protein</topology>
    </subcellularLocation>
    <subcellularLocation>
        <location evidence="2">Nucleus</location>
        <location evidence="2">Nucleolus</location>
    </subcellularLocation>
    <subcellularLocation>
        <location evidence="3">Nucleus</location>
        <location evidence="3">Nucleoplasm</location>
    </subcellularLocation>
</comment>
<keyword evidence="7" id="KW-0813">Transport</keyword>
<gene>
    <name evidence="27" type="ORF">E3Q01_01766</name>
    <name evidence="26" type="ORF">E3Q10_01645</name>
    <name evidence="25" type="ORF">E3Q17_01400</name>
</gene>
<dbReference type="FunFam" id="3.40.50.300:FF:001053">
    <property type="entry name" value="Midasin"/>
    <property type="match status" value="1"/>
</dbReference>
<feature type="compositionally biased region" description="Polar residues" evidence="22">
    <location>
        <begin position="5804"/>
        <end position="5820"/>
    </location>
</feature>